<evidence type="ECO:0000313" key="3">
    <source>
        <dbReference type="Proteomes" id="UP000277928"/>
    </source>
</evidence>
<organism evidence="2 3">
    <name type="scientific">Litomosoides sigmodontis</name>
    <name type="common">Filarial nematode worm</name>
    <dbReference type="NCBI Taxonomy" id="42156"/>
    <lineage>
        <taxon>Eukaryota</taxon>
        <taxon>Metazoa</taxon>
        <taxon>Ecdysozoa</taxon>
        <taxon>Nematoda</taxon>
        <taxon>Chromadorea</taxon>
        <taxon>Rhabditida</taxon>
        <taxon>Spirurina</taxon>
        <taxon>Spiruromorpha</taxon>
        <taxon>Filarioidea</taxon>
        <taxon>Onchocercidae</taxon>
        <taxon>Litomosoides</taxon>
    </lineage>
</organism>
<evidence type="ECO:0000259" key="1">
    <source>
        <dbReference type="PROSITE" id="PS50106"/>
    </source>
</evidence>
<name>A0A3P6TJF9_LITSI</name>
<evidence type="ECO:0000313" key="2">
    <source>
        <dbReference type="EMBL" id="VDK88166.1"/>
    </source>
</evidence>
<dbReference type="SUPFAM" id="SSF50156">
    <property type="entry name" value="PDZ domain-like"/>
    <property type="match status" value="1"/>
</dbReference>
<dbReference type="AlphaFoldDB" id="A0A3P6TJF9"/>
<accession>A0A3P6TJF9</accession>
<dbReference type="Pfam" id="PF00595">
    <property type="entry name" value="PDZ"/>
    <property type="match status" value="1"/>
</dbReference>
<sequence>MKEEIQLEPDHFINGALAFRLGGSKTRGSFVQYVNKRSTQSNILYEGDQILKVNGVDVRRLTCDQIANILRVAVRSNGYAFVQVSRRIRREEVGEAALSEDENGNLHYTYPTTHVNLANDDNGSATLPLSLSGTDGSSESASYAREVTPSIQCRHDVTGTECAQSVCFSEESDRQFSLCTQQWKFRTFGYAKQLYDSGNDCAGEAKSAECSKYSTKYFITFFLSSSLTFWYFKGKMSLITTPFSNLGIDLASPYRLGHAENEQRPRRMYPNFKSEYMKESDMLIVFTHCYYLKMRKELITTEVGRSLFATVHGVRYIEWTLHVRKREREFTIELVRQTDANINGEFRVQFRAQSKNSRKIECFPAQWQELKHRVEFVPHYTETLTKLYESDEFNPGQLKIEIKLAFALDSFNYVVPEINLNPLLRLEPDQATDERMEALIFVGRTDGTMYYIECVDEVISYDRHCLYVTCRYLHDYMDSHPEANAVRLKFKSVTVEQVLSFAFTGICQMKYCGGSLNSRDFASYQQFLACMNLLKPLMYQELLETYDEDFCRIFQKLCGTTRPPCEVNTLQFLRLAIRFGFPKLEACTIARIVAEFPNTYSLHLNVDEQPYIIDEMIQARFDHEMYVECDDWADWTKPQLSPLERIELLKAKCKQVHKWIGEGLKSDIPEPVPPAEVSDEDLFEVSSALRSLFVYDAMEELD</sequence>
<dbReference type="PROSITE" id="PS50106">
    <property type="entry name" value="PDZ"/>
    <property type="match status" value="1"/>
</dbReference>
<keyword evidence="3" id="KW-1185">Reference proteome</keyword>
<dbReference type="Gene3D" id="2.30.42.10">
    <property type="match status" value="1"/>
</dbReference>
<dbReference type="CDD" id="cd00136">
    <property type="entry name" value="PDZ_canonical"/>
    <property type="match status" value="1"/>
</dbReference>
<protein>
    <recommendedName>
        <fullName evidence="1">PDZ domain-containing protein</fullName>
    </recommendedName>
</protein>
<dbReference type="OrthoDB" id="5829216at2759"/>
<gene>
    <name evidence="2" type="ORF">NLS_LOCUS8532</name>
</gene>
<dbReference type="InterPro" id="IPR001478">
    <property type="entry name" value="PDZ"/>
</dbReference>
<feature type="domain" description="PDZ" evidence="1">
    <location>
        <begin position="4"/>
        <end position="71"/>
    </location>
</feature>
<reference evidence="2 3" key="1">
    <citation type="submission" date="2018-08" db="EMBL/GenBank/DDBJ databases">
        <authorList>
            <person name="Laetsch R D."/>
            <person name="Stevens L."/>
            <person name="Kumar S."/>
            <person name="Blaxter L. M."/>
        </authorList>
    </citation>
    <scope>NUCLEOTIDE SEQUENCE [LARGE SCALE GENOMIC DNA]</scope>
</reference>
<dbReference type="InterPro" id="IPR036034">
    <property type="entry name" value="PDZ_sf"/>
</dbReference>
<proteinExistence type="predicted"/>
<dbReference type="EMBL" id="UYRX01001098">
    <property type="protein sequence ID" value="VDK88166.1"/>
    <property type="molecule type" value="Genomic_DNA"/>
</dbReference>
<dbReference type="Proteomes" id="UP000277928">
    <property type="component" value="Unassembled WGS sequence"/>
</dbReference>